<organism evidence="1 2">
    <name type="scientific">Bacillus salitolerans</name>
    <dbReference type="NCBI Taxonomy" id="1437434"/>
    <lineage>
        <taxon>Bacteria</taxon>
        <taxon>Bacillati</taxon>
        <taxon>Bacillota</taxon>
        <taxon>Bacilli</taxon>
        <taxon>Bacillales</taxon>
        <taxon>Bacillaceae</taxon>
        <taxon>Bacillus</taxon>
    </lineage>
</organism>
<name>A0ABW4LML0_9BACI</name>
<keyword evidence="2" id="KW-1185">Reference proteome</keyword>
<dbReference type="Proteomes" id="UP001597214">
    <property type="component" value="Unassembled WGS sequence"/>
</dbReference>
<dbReference type="RefSeq" id="WP_377927293.1">
    <property type="nucleotide sequence ID" value="NZ_JBHUEM010000005.1"/>
</dbReference>
<proteinExistence type="predicted"/>
<sequence>MKGTITVESKSLETFHQYYQKRLEKGMYQILLPMVGWGVDDRFFYYQETESGYEIEGLLYTCDSKQAKGLIAQAQEELNEIQVDYRLHPDRALDLLS</sequence>
<gene>
    <name evidence="1" type="ORF">ACFSCX_06165</name>
</gene>
<protein>
    <submittedName>
        <fullName evidence="1">Uncharacterized protein</fullName>
    </submittedName>
</protein>
<accession>A0ABW4LML0</accession>
<comment type="caution">
    <text evidence="1">The sequence shown here is derived from an EMBL/GenBank/DDBJ whole genome shotgun (WGS) entry which is preliminary data.</text>
</comment>
<evidence type="ECO:0000313" key="2">
    <source>
        <dbReference type="Proteomes" id="UP001597214"/>
    </source>
</evidence>
<reference evidence="2" key="1">
    <citation type="journal article" date="2019" name="Int. J. Syst. Evol. Microbiol.">
        <title>The Global Catalogue of Microorganisms (GCM) 10K type strain sequencing project: providing services to taxonomists for standard genome sequencing and annotation.</title>
        <authorList>
            <consortium name="The Broad Institute Genomics Platform"/>
            <consortium name="The Broad Institute Genome Sequencing Center for Infectious Disease"/>
            <person name="Wu L."/>
            <person name="Ma J."/>
        </authorList>
    </citation>
    <scope>NUCLEOTIDE SEQUENCE [LARGE SCALE GENOMIC DNA]</scope>
    <source>
        <strain evidence="2">CCUG 49339</strain>
    </source>
</reference>
<evidence type="ECO:0000313" key="1">
    <source>
        <dbReference type="EMBL" id="MFD1736146.1"/>
    </source>
</evidence>
<dbReference type="EMBL" id="JBHUEM010000005">
    <property type="protein sequence ID" value="MFD1736146.1"/>
    <property type="molecule type" value="Genomic_DNA"/>
</dbReference>